<dbReference type="InterPro" id="IPR032675">
    <property type="entry name" value="LRR_dom_sf"/>
</dbReference>
<sequence>MDGGVLAGWKDIPMELLLQIISLVDDRTVIVASGVCRGWRDAICFGLLHLSLSWCKNMNNLVLSLVPKFAKLQTLILRQDKPQLADDAIDTIASYCRDLQVLDLRKSFKLSDRSLYALAHGCRDLKKLNISGCTSFSDTALAYLASYCRKLKVLNLCGCVKATSDTALQVIGQYCNHLQSVNLGWCENVSDVGVMSLAYGCPDLRSLDLCGCVLITGTSLDELIRGGFCLVEYNTCVIYDVFLEALSMKFEALVYYRCRLVESLLFHGLQRGVLLASNILHLLLLLIL</sequence>
<dbReference type="SUPFAM" id="SSF81383">
    <property type="entry name" value="F-box domain"/>
    <property type="match status" value="1"/>
</dbReference>
<evidence type="ECO:0000259" key="1">
    <source>
        <dbReference type="Pfam" id="PF12937"/>
    </source>
</evidence>
<reference evidence="4" key="1">
    <citation type="submission" date="2025-08" db="UniProtKB">
        <authorList>
            <consortium name="RefSeq"/>
        </authorList>
    </citation>
    <scope>IDENTIFICATION</scope>
    <source>
        <tissue evidence="4">Young leaves</tissue>
    </source>
</reference>
<dbReference type="Pfam" id="PF12937">
    <property type="entry name" value="F-box-like"/>
    <property type="match status" value="1"/>
</dbReference>
<evidence type="ECO:0000313" key="4">
    <source>
        <dbReference type="RefSeq" id="XP_022956423.1"/>
    </source>
</evidence>
<feature type="domain" description="F-box/LRR-repeat protein 15-like leucin rich repeat" evidence="2">
    <location>
        <begin position="54"/>
        <end position="226"/>
    </location>
</feature>
<name>A0A6J1GWS6_CUCMO</name>
<evidence type="ECO:0000313" key="3">
    <source>
        <dbReference type="Proteomes" id="UP000504609"/>
    </source>
</evidence>
<protein>
    <submittedName>
        <fullName evidence="4">F-box protein SKP2A-like isoform X2</fullName>
    </submittedName>
</protein>
<dbReference type="SMART" id="SM00367">
    <property type="entry name" value="LRR_CC"/>
    <property type="match status" value="6"/>
</dbReference>
<dbReference type="InterPro" id="IPR036047">
    <property type="entry name" value="F-box-like_dom_sf"/>
</dbReference>
<dbReference type="Gene3D" id="3.80.10.10">
    <property type="entry name" value="Ribonuclease Inhibitor"/>
    <property type="match status" value="1"/>
</dbReference>
<organism evidence="3 4">
    <name type="scientific">Cucurbita moschata</name>
    <name type="common">Winter crookneck squash</name>
    <name type="synonym">Cucurbita pepo var. moschata</name>
    <dbReference type="NCBI Taxonomy" id="3662"/>
    <lineage>
        <taxon>Eukaryota</taxon>
        <taxon>Viridiplantae</taxon>
        <taxon>Streptophyta</taxon>
        <taxon>Embryophyta</taxon>
        <taxon>Tracheophyta</taxon>
        <taxon>Spermatophyta</taxon>
        <taxon>Magnoliopsida</taxon>
        <taxon>eudicotyledons</taxon>
        <taxon>Gunneridae</taxon>
        <taxon>Pentapetalae</taxon>
        <taxon>rosids</taxon>
        <taxon>fabids</taxon>
        <taxon>Cucurbitales</taxon>
        <taxon>Cucurbitaceae</taxon>
        <taxon>Cucurbiteae</taxon>
        <taxon>Cucurbita</taxon>
    </lineage>
</organism>
<dbReference type="Pfam" id="PF25372">
    <property type="entry name" value="DUF7885"/>
    <property type="match status" value="1"/>
</dbReference>
<evidence type="ECO:0000259" key="2">
    <source>
        <dbReference type="Pfam" id="PF25372"/>
    </source>
</evidence>
<accession>A0A6J1GWS6</accession>
<dbReference type="InterPro" id="IPR001810">
    <property type="entry name" value="F-box_dom"/>
</dbReference>
<gene>
    <name evidence="4" type="primary">LOC111458148</name>
</gene>
<dbReference type="PANTHER" id="PTHR13318">
    <property type="entry name" value="PARTNER OF PAIRED, ISOFORM B-RELATED"/>
    <property type="match status" value="1"/>
</dbReference>
<proteinExistence type="predicted"/>
<dbReference type="PANTHER" id="PTHR13318:SF258">
    <property type="entry name" value="F-BOX PROTEIN SKP2A"/>
    <property type="match status" value="1"/>
</dbReference>
<dbReference type="GO" id="GO:0031146">
    <property type="term" value="P:SCF-dependent proteasomal ubiquitin-dependent protein catabolic process"/>
    <property type="evidence" value="ECO:0007669"/>
    <property type="project" value="TreeGrafter"/>
</dbReference>
<dbReference type="Proteomes" id="UP000504609">
    <property type="component" value="Unplaced"/>
</dbReference>
<keyword evidence="3" id="KW-1185">Reference proteome</keyword>
<dbReference type="CDD" id="cd22161">
    <property type="entry name" value="F-box_AtSKP2-like"/>
    <property type="match status" value="1"/>
</dbReference>
<feature type="domain" description="F-box" evidence="1">
    <location>
        <begin position="9"/>
        <end position="44"/>
    </location>
</feature>
<dbReference type="GeneID" id="111458148"/>
<dbReference type="SUPFAM" id="SSF52047">
    <property type="entry name" value="RNI-like"/>
    <property type="match status" value="1"/>
</dbReference>
<dbReference type="RefSeq" id="XP_022956423.1">
    <property type="nucleotide sequence ID" value="XM_023100655.1"/>
</dbReference>
<dbReference type="InterPro" id="IPR006553">
    <property type="entry name" value="Leu-rich_rpt_Cys-con_subtyp"/>
</dbReference>
<dbReference type="AlphaFoldDB" id="A0A6J1GWS6"/>
<dbReference type="InterPro" id="IPR057207">
    <property type="entry name" value="FBXL15_LRR"/>
</dbReference>
<dbReference type="GO" id="GO:0019005">
    <property type="term" value="C:SCF ubiquitin ligase complex"/>
    <property type="evidence" value="ECO:0007669"/>
    <property type="project" value="TreeGrafter"/>
</dbReference>